<comment type="caution">
    <text evidence="7">The sequence shown here is derived from an EMBL/GenBank/DDBJ whole genome shotgun (WGS) entry which is preliminary data.</text>
</comment>
<name>A0ABR1GBC3_AURAN</name>
<evidence type="ECO:0000256" key="5">
    <source>
        <dbReference type="ARBA" id="ARBA00022980"/>
    </source>
</evidence>
<keyword evidence="5 7" id="KW-0689">Ribosomal protein</keyword>
<reference evidence="7 8" key="1">
    <citation type="submission" date="2024-03" db="EMBL/GenBank/DDBJ databases">
        <title>Aureococcus anophagefferens CCMP1851 and Kratosvirus quantuckense: Draft genome of a second virus-susceptible host strain in the model system.</title>
        <authorList>
            <person name="Chase E."/>
            <person name="Truchon A.R."/>
            <person name="Schepens W."/>
            <person name="Wilhelm S.W."/>
        </authorList>
    </citation>
    <scope>NUCLEOTIDE SEQUENCE [LARGE SCALE GENOMIC DNA]</scope>
    <source>
        <strain evidence="7 8">CCMP1851</strain>
    </source>
</reference>
<evidence type="ECO:0000256" key="6">
    <source>
        <dbReference type="ARBA" id="ARBA00023274"/>
    </source>
</evidence>
<dbReference type="InterPro" id="IPR041997">
    <property type="entry name" value="Ribosomal_eL6_KOW"/>
</dbReference>
<comment type="similarity">
    <text evidence="2">Belongs to the eukaryotic ribosomal protein eL6 family.</text>
</comment>
<gene>
    <name evidence="7" type="primary">RPL6</name>
    <name evidence="7" type="ORF">SO694_00001633</name>
</gene>
<protein>
    <submittedName>
        <fullName evidence="7">Ribosomal protein L6</fullName>
    </submittedName>
</protein>
<evidence type="ECO:0000313" key="8">
    <source>
        <dbReference type="Proteomes" id="UP001363151"/>
    </source>
</evidence>
<dbReference type="Proteomes" id="UP001363151">
    <property type="component" value="Unassembled WGS sequence"/>
</dbReference>
<evidence type="ECO:0000256" key="2">
    <source>
        <dbReference type="ARBA" id="ARBA00010592"/>
    </source>
</evidence>
<dbReference type="InterPro" id="IPR008991">
    <property type="entry name" value="Translation_prot_SH3-like_sf"/>
</dbReference>
<evidence type="ECO:0000313" key="7">
    <source>
        <dbReference type="EMBL" id="KAK7253389.1"/>
    </source>
</evidence>
<keyword evidence="6" id="KW-0687">Ribonucleoprotein</keyword>
<evidence type="ECO:0000256" key="1">
    <source>
        <dbReference type="ARBA" id="ARBA00004229"/>
    </source>
</evidence>
<dbReference type="InterPro" id="IPR000915">
    <property type="entry name" value="60S_ribosomal_eL6"/>
</dbReference>
<keyword evidence="8" id="KW-1185">Reference proteome</keyword>
<dbReference type="Pfam" id="PF01159">
    <property type="entry name" value="Ribosomal_L6e"/>
    <property type="match status" value="1"/>
</dbReference>
<evidence type="ECO:0000256" key="3">
    <source>
        <dbReference type="ARBA" id="ARBA00022528"/>
    </source>
</evidence>
<keyword evidence="3" id="KW-0150">Chloroplast</keyword>
<organism evidence="7 8">
    <name type="scientific">Aureococcus anophagefferens</name>
    <name type="common">Harmful bloom alga</name>
    <dbReference type="NCBI Taxonomy" id="44056"/>
    <lineage>
        <taxon>Eukaryota</taxon>
        <taxon>Sar</taxon>
        <taxon>Stramenopiles</taxon>
        <taxon>Ochrophyta</taxon>
        <taxon>Pelagophyceae</taxon>
        <taxon>Pelagomonadales</taxon>
        <taxon>Pelagomonadaceae</taxon>
        <taxon>Aureococcus</taxon>
    </lineage>
</organism>
<dbReference type="GO" id="GO:0005840">
    <property type="term" value="C:ribosome"/>
    <property type="evidence" value="ECO:0007669"/>
    <property type="project" value="UniProtKB-KW"/>
</dbReference>
<dbReference type="SUPFAM" id="SSF50104">
    <property type="entry name" value="Translation proteins SH3-like domain"/>
    <property type="match status" value="1"/>
</dbReference>
<dbReference type="CDD" id="cd13156">
    <property type="entry name" value="KOW_RPL6"/>
    <property type="match status" value="1"/>
</dbReference>
<comment type="subcellular location">
    <subcellularLocation>
        <location evidence="1">Plastid</location>
        <location evidence="1">Chloroplast</location>
    </subcellularLocation>
</comment>
<accession>A0ABR1GBC3</accession>
<evidence type="ECO:0000256" key="4">
    <source>
        <dbReference type="ARBA" id="ARBA00022640"/>
    </source>
</evidence>
<proteinExistence type="inferred from homology"/>
<dbReference type="PANTHER" id="PTHR10715">
    <property type="entry name" value="60S RIBOSOMAL PROTEIN L6"/>
    <property type="match status" value="1"/>
</dbReference>
<keyword evidence="4" id="KW-0934">Plastid</keyword>
<dbReference type="PANTHER" id="PTHR10715:SF0">
    <property type="entry name" value="LARGE RIBOSOMAL SUBUNIT PROTEIN EL6"/>
    <property type="match status" value="1"/>
</dbReference>
<dbReference type="InterPro" id="IPR014722">
    <property type="entry name" value="Rib_uL2_dom2"/>
</dbReference>
<sequence length="195" mass="20723">MAPAKKAAKKGARAKGEAREARFYPAYDVVAKKGAPHAQKPAKLRASLQPGAVLILLAGRFRGKRVVLLKALDSGLLLVSGPFAVNGVPIKRVNPAYVIATSTKVDMAGVKVDAKLNDAYFKRAPAPKAKKDAEGDFFAADAAAPAPELSDERKKDQATLDAALVKAVDKTPMLKAYLGALFTLTKGMKPHEMIF</sequence>
<dbReference type="Gene3D" id="2.30.30.30">
    <property type="match status" value="1"/>
</dbReference>
<dbReference type="EMBL" id="JBBJCI010000035">
    <property type="protein sequence ID" value="KAK7253389.1"/>
    <property type="molecule type" value="Genomic_DNA"/>
</dbReference>